<keyword evidence="7 10" id="KW-0472">Membrane</keyword>
<evidence type="ECO:0000256" key="4">
    <source>
        <dbReference type="ARBA" id="ARBA00022519"/>
    </source>
</evidence>
<evidence type="ECO:0000313" key="14">
    <source>
        <dbReference type="Proteomes" id="UP000646053"/>
    </source>
</evidence>
<name>A0A8J7YYV2_9CYAN</name>
<dbReference type="AlphaFoldDB" id="A0A8J7YYV2"/>
<evidence type="ECO:0000256" key="8">
    <source>
        <dbReference type="RuleBase" id="RU003793"/>
    </source>
</evidence>
<accession>A0A8J7YYV2</accession>
<dbReference type="Pfam" id="PF06750">
    <property type="entry name" value="A24_N_bact"/>
    <property type="match status" value="1"/>
</dbReference>
<comment type="similarity">
    <text evidence="2 8">Belongs to the peptidase A24 family.</text>
</comment>
<dbReference type="InterPro" id="IPR010627">
    <property type="entry name" value="Prepilin_pept_A24_N"/>
</dbReference>
<dbReference type="EC" id="3.4.23.43" evidence="9"/>
<evidence type="ECO:0000256" key="9">
    <source>
        <dbReference type="RuleBase" id="RU003794"/>
    </source>
</evidence>
<comment type="subcellular location">
    <subcellularLocation>
        <location evidence="1">Cell inner membrane</location>
        <topology evidence="1">Multi-pass membrane protein</topology>
    </subcellularLocation>
    <subcellularLocation>
        <location evidence="9">Cell membrane</location>
        <topology evidence="9">Multi-pass membrane protein</topology>
    </subcellularLocation>
</comment>
<dbReference type="EMBL" id="WVIE01000001">
    <property type="protein sequence ID" value="NDJ15895.1"/>
    <property type="molecule type" value="Genomic_DNA"/>
</dbReference>
<comment type="caution">
    <text evidence="13">The sequence shown here is derived from an EMBL/GenBank/DDBJ whole genome shotgun (WGS) entry which is preliminary data.</text>
</comment>
<feature type="transmembrane region" description="Helical" evidence="10">
    <location>
        <begin position="163"/>
        <end position="186"/>
    </location>
</feature>
<dbReference type="Proteomes" id="UP000646053">
    <property type="component" value="Unassembled WGS sequence"/>
</dbReference>
<keyword evidence="5 9" id="KW-0812">Transmembrane</keyword>
<evidence type="ECO:0000259" key="11">
    <source>
        <dbReference type="Pfam" id="PF01478"/>
    </source>
</evidence>
<keyword evidence="9" id="KW-0645">Protease</keyword>
<feature type="domain" description="Prepilin peptidase A24 N-terminal" evidence="12">
    <location>
        <begin position="16"/>
        <end position="98"/>
    </location>
</feature>
<keyword evidence="9" id="KW-0378">Hydrolase</keyword>
<keyword evidence="9" id="KW-0511">Multifunctional enzyme</keyword>
<dbReference type="Pfam" id="PF01478">
    <property type="entry name" value="Peptidase_A24"/>
    <property type="match status" value="1"/>
</dbReference>
<keyword evidence="9" id="KW-0489">Methyltransferase</keyword>
<dbReference type="Gene3D" id="1.20.120.1220">
    <property type="match status" value="1"/>
</dbReference>
<protein>
    <recommendedName>
        <fullName evidence="9">Prepilin leader peptidase/N-methyltransferase</fullName>
        <ecNumber evidence="9">2.1.1.-</ecNumber>
        <ecNumber evidence="9">3.4.23.43</ecNumber>
    </recommendedName>
</protein>
<comment type="catalytic activity">
    <reaction evidence="9">
        <text>Typically cleaves a -Gly-|-Phe- bond to release an N-terminal, basic peptide of 5-8 residues from type IV prepilin, and then N-methylates the new N-terminal amino group, the methyl donor being S-adenosyl-L-methionine.</text>
        <dbReference type="EC" id="3.4.23.43"/>
    </reaction>
</comment>
<keyword evidence="3" id="KW-1003">Cell membrane</keyword>
<evidence type="ECO:0000256" key="5">
    <source>
        <dbReference type="ARBA" id="ARBA00022692"/>
    </source>
</evidence>
<dbReference type="GO" id="GO:0005886">
    <property type="term" value="C:plasma membrane"/>
    <property type="evidence" value="ECO:0007669"/>
    <property type="project" value="UniProtKB-SubCell"/>
</dbReference>
<evidence type="ECO:0000313" key="13">
    <source>
        <dbReference type="EMBL" id="NDJ15895.1"/>
    </source>
</evidence>
<evidence type="ECO:0000256" key="3">
    <source>
        <dbReference type="ARBA" id="ARBA00022475"/>
    </source>
</evidence>
<dbReference type="GO" id="GO:0008168">
    <property type="term" value="F:methyltransferase activity"/>
    <property type="evidence" value="ECO:0007669"/>
    <property type="project" value="UniProtKB-KW"/>
</dbReference>
<feature type="transmembrane region" description="Helical" evidence="10">
    <location>
        <begin position="207"/>
        <end position="234"/>
    </location>
</feature>
<reference evidence="13" key="1">
    <citation type="submission" date="2019-12" db="EMBL/GenBank/DDBJ databases">
        <title>High-Quality draft genome sequences of three cyanobacteria isolated from the limestone walls of the Old Cathedral of Coimbra.</title>
        <authorList>
            <person name="Tiago I."/>
            <person name="Soares F."/>
            <person name="Portugal A."/>
        </authorList>
    </citation>
    <scope>NUCLEOTIDE SEQUENCE</scope>
    <source>
        <strain evidence="13">A</strain>
    </source>
</reference>
<keyword evidence="14" id="KW-1185">Reference proteome</keyword>
<dbReference type="EC" id="2.1.1.-" evidence="9"/>
<dbReference type="RefSeq" id="WP_162421296.1">
    <property type="nucleotide sequence ID" value="NZ_WVIE01000001.1"/>
</dbReference>
<keyword evidence="9" id="KW-0808">Transferase</keyword>
<evidence type="ECO:0000256" key="10">
    <source>
        <dbReference type="SAM" id="Phobius"/>
    </source>
</evidence>
<evidence type="ECO:0000259" key="12">
    <source>
        <dbReference type="Pfam" id="PF06750"/>
    </source>
</evidence>
<keyword evidence="4" id="KW-0997">Cell inner membrane</keyword>
<feature type="transmembrane region" description="Helical" evidence="10">
    <location>
        <begin position="6"/>
        <end position="29"/>
    </location>
</feature>
<dbReference type="GO" id="GO:0032259">
    <property type="term" value="P:methylation"/>
    <property type="evidence" value="ECO:0007669"/>
    <property type="project" value="UniProtKB-KW"/>
</dbReference>
<organism evidence="13 14">
    <name type="scientific">Myxacorys almedinensis A</name>
    <dbReference type="NCBI Taxonomy" id="2690445"/>
    <lineage>
        <taxon>Bacteria</taxon>
        <taxon>Bacillati</taxon>
        <taxon>Cyanobacteriota</taxon>
        <taxon>Cyanophyceae</taxon>
        <taxon>Leptolyngbyales</taxon>
        <taxon>Leptolyngbyaceae</taxon>
        <taxon>Myxacorys</taxon>
        <taxon>Myxacorys almedinensis</taxon>
    </lineage>
</organism>
<keyword evidence="6 10" id="KW-1133">Transmembrane helix</keyword>
<dbReference type="GO" id="GO:0006465">
    <property type="term" value="P:signal peptide processing"/>
    <property type="evidence" value="ECO:0007669"/>
    <property type="project" value="TreeGrafter"/>
</dbReference>
<comment type="function">
    <text evidence="9">Plays an essential role in type IV pili and type II pseudopili formation by proteolytically removing the leader sequence from substrate proteins and subsequently monomethylating the alpha-amino group of the newly exposed N-terminal phenylalanine.</text>
</comment>
<dbReference type="InterPro" id="IPR050882">
    <property type="entry name" value="Prepilin_peptidase/N-MTase"/>
</dbReference>
<dbReference type="InterPro" id="IPR000045">
    <property type="entry name" value="Prepilin_IV_endopep_pep"/>
</dbReference>
<feature type="transmembrane region" description="Helical" evidence="10">
    <location>
        <begin position="240"/>
        <end position="257"/>
    </location>
</feature>
<dbReference type="GO" id="GO:0004190">
    <property type="term" value="F:aspartic-type endopeptidase activity"/>
    <property type="evidence" value="ECO:0007669"/>
    <property type="project" value="UniProtKB-EC"/>
</dbReference>
<proteinExistence type="inferred from homology"/>
<evidence type="ECO:0000256" key="6">
    <source>
        <dbReference type="ARBA" id="ARBA00022989"/>
    </source>
</evidence>
<dbReference type="PANTHER" id="PTHR30487">
    <property type="entry name" value="TYPE 4 PREPILIN-LIKE PROTEINS LEADER PEPTIDE-PROCESSING ENZYME"/>
    <property type="match status" value="1"/>
</dbReference>
<evidence type="ECO:0000256" key="2">
    <source>
        <dbReference type="ARBA" id="ARBA00005801"/>
    </source>
</evidence>
<feature type="domain" description="Prepilin type IV endopeptidase peptidase" evidence="11">
    <location>
        <begin position="108"/>
        <end position="225"/>
    </location>
</feature>
<gene>
    <name evidence="13" type="ORF">GS601_01090</name>
</gene>
<feature type="transmembrane region" description="Helical" evidence="10">
    <location>
        <begin position="134"/>
        <end position="157"/>
    </location>
</feature>
<evidence type="ECO:0000256" key="1">
    <source>
        <dbReference type="ARBA" id="ARBA00004429"/>
    </source>
</evidence>
<sequence>MEFFLVLPACFIVFALGASIGSFLNVVVYRLPAKLSILYPPSRCPHCLTRLKKHHNVPVLGWLWLNGKCNHCKSPISKRYPLVEASTGLIFLLVFLTFGLSVQTIGYWAFLSWLVALSIIDLDTMTLPESLTRSGLVVGLGFQLFSGWTVSGFTGAIQNLMMGAIAAVLGIWLLDIIAIVGSVVFGQQAMGAGDSKLMAMIGAWLGWKSLLLAGFLACASGALVGGGAIALGILSRRQPMPFGPFLALGAAIALFYGERLISSYLSLFPT</sequence>
<evidence type="ECO:0000256" key="7">
    <source>
        <dbReference type="ARBA" id="ARBA00023136"/>
    </source>
</evidence>
<dbReference type="PRINTS" id="PR00864">
    <property type="entry name" value="PREPILNPTASE"/>
</dbReference>
<dbReference type="PANTHER" id="PTHR30487:SF0">
    <property type="entry name" value="PREPILIN LEADER PEPTIDASE_N-METHYLTRANSFERASE-RELATED"/>
    <property type="match status" value="1"/>
</dbReference>
<dbReference type="InterPro" id="IPR014032">
    <property type="entry name" value="Peptidase_A24A_bac"/>
</dbReference>